<dbReference type="InterPro" id="IPR004095">
    <property type="entry name" value="TGS"/>
</dbReference>
<accession>A0A2H9RCF4</accession>
<dbReference type="CDD" id="cd01899">
    <property type="entry name" value="Ygr210"/>
    <property type="match status" value="1"/>
</dbReference>
<name>A0A2G9LIW7_HUBC1</name>
<accession>A0A2G9LIW7</accession>
<dbReference type="Gene3D" id="1.10.8.470">
    <property type="match status" value="1"/>
</dbReference>
<dbReference type="Proteomes" id="UP000229789">
    <property type="component" value="Unassembled WGS sequence"/>
</dbReference>
<evidence type="ECO:0000313" key="6">
    <source>
        <dbReference type="Proteomes" id="UP000231232"/>
    </source>
</evidence>
<dbReference type="SUPFAM" id="SSF81271">
    <property type="entry name" value="TGS-like"/>
    <property type="match status" value="1"/>
</dbReference>
<reference evidence="3 5" key="1">
    <citation type="submission" date="2017-09" db="EMBL/GenBank/DDBJ databases">
        <title>Depth-based differentiation of microbial function through sediment-hosted aquifers and enrichment of novel symbionts in the deep terrestrial subsurface.</title>
        <authorList>
            <person name="Probst A.J."/>
            <person name="Ladd B."/>
            <person name="Jarett J.K."/>
            <person name="Geller-Mcgrath D.E."/>
            <person name="Sieber C.M."/>
            <person name="Emerson J.B."/>
            <person name="Anantharaman K."/>
            <person name="Thomas B.C."/>
            <person name="Malmstrom R."/>
            <person name="Stieglmeier M."/>
            <person name="Klingl A."/>
            <person name="Woyke T."/>
            <person name="Ryan C.M."/>
            <person name="Banfield J.F."/>
        </authorList>
    </citation>
    <scope>NUCLEOTIDE SEQUENCE [LARGE SCALE GENOMIC DNA]</scope>
    <source>
        <strain evidence="3">CG18_big_fil_WC_8_21_14_2_50_31_19</strain>
        <strain evidence="4">CG_4_9_14_0_8_um_filter_31_21</strain>
    </source>
</reference>
<proteinExistence type="predicted"/>
<dbReference type="GO" id="GO:0005525">
    <property type="term" value="F:GTP binding"/>
    <property type="evidence" value="ECO:0007669"/>
    <property type="project" value="InterPro"/>
</dbReference>
<dbReference type="InterPro" id="IPR012675">
    <property type="entry name" value="Beta-grasp_dom_sf"/>
</dbReference>
<dbReference type="InterPro" id="IPR031167">
    <property type="entry name" value="G_OBG"/>
</dbReference>
<dbReference type="PROSITE" id="PS51710">
    <property type="entry name" value="G_OBG"/>
    <property type="match status" value="1"/>
</dbReference>
<gene>
    <name evidence="3" type="primary">ychF</name>
    <name evidence="4" type="ORF">CO072_02535</name>
    <name evidence="3" type="ORF">COW69_02130</name>
</gene>
<dbReference type="PANTHER" id="PTHR23305">
    <property type="entry name" value="OBG GTPASE FAMILY"/>
    <property type="match status" value="1"/>
</dbReference>
<dbReference type="GO" id="GO:0005737">
    <property type="term" value="C:cytoplasm"/>
    <property type="evidence" value="ECO:0007669"/>
    <property type="project" value="TreeGrafter"/>
</dbReference>
<evidence type="ECO:0000313" key="5">
    <source>
        <dbReference type="Proteomes" id="UP000229789"/>
    </source>
</evidence>
<dbReference type="Proteomes" id="UP000231232">
    <property type="component" value="Unassembled WGS sequence"/>
</dbReference>
<dbReference type="GO" id="GO:0016887">
    <property type="term" value="F:ATP hydrolysis activity"/>
    <property type="evidence" value="ECO:0007669"/>
    <property type="project" value="TreeGrafter"/>
</dbReference>
<sequence>MKIGIIGKPNIGKSSFFKAATMTDIEIQNYPFTTIKPNIGVAYVRAECPAENFFKVKCNPQHGFCIDGQRFVPFELVDVAGLVPGAAEGKGLGNLFLDDLSNVDALIHIIDISGSTNMQGEIIEVGKNDPVEDVKFIEKELDDWYFNIFMRGKTKIERQLRLMATDTPVEKFIAEHFSGLNVREKQVIDAITKSNLKGKLITLWSDDEYKTFTKNLRLISKPMVFAANKIDIKGSESNFNRLVSTFPQYSFIPTCALAEIQLRFAEKQKIIKYVPGDNDFQILEPNKLTDQQKQGIEKIRTIMQKVNGTGVQQTLNFAVFNLLKYKIIFPGGVNKLEDSKGNVMPDAFLMPPNATTLDFAYKLHTDFGDNFIGAIDVKKKQKIGRETVLNNGDVIEILSSK</sequence>
<evidence type="ECO:0000256" key="1">
    <source>
        <dbReference type="ARBA" id="ARBA00022741"/>
    </source>
</evidence>
<dbReference type="EMBL" id="PFSX01000072">
    <property type="protein sequence ID" value="PJC01039.1"/>
    <property type="molecule type" value="Genomic_DNA"/>
</dbReference>
<keyword evidence="1" id="KW-0547">Nucleotide-binding</keyword>
<evidence type="ECO:0000313" key="4">
    <source>
        <dbReference type="EMBL" id="PJC01039.1"/>
    </source>
</evidence>
<dbReference type="InterPro" id="IPR012676">
    <property type="entry name" value="TGS-like"/>
</dbReference>
<dbReference type="Pfam" id="PF08438">
    <property type="entry name" value="YGR210-like_G4"/>
    <property type="match status" value="1"/>
</dbReference>
<protein>
    <submittedName>
        <fullName evidence="3">Redox-regulated ATPase YchF</fullName>
    </submittedName>
</protein>
<dbReference type="Pfam" id="PF01926">
    <property type="entry name" value="MMR_HSR1"/>
    <property type="match status" value="1"/>
</dbReference>
<feature type="domain" description="OBG-type G" evidence="2">
    <location>
        <begin position="1"/>
        <end position="274"/>
    </location>
</feature>
<dbReference type="EMBL" id="PCUF01000033">
    <property type="protein sequence ID" value="PIN66479.1"/>
    <property type="molecule type" value="Genomic_DNA"/>
</dbReference>
<dbReference type="InterPro" id="IPR006073">
    <property type="entry name" value="GTP-bd"/>
</dbReference>
<dbReference type="PRINTS" id="PR00326">
    <property type="entry name" value="GTP1OBG"/>
</dbReference>
<dbReference type="Gene3D" id="3.10.20.30">
    <property type="match status" value="1"/>
</dbReference>
<dbReference type="NCBIfam" id="NF007171">
    <property type="entry name" value="PRK09602.1"/>
    <property type="match status" value="1"/>
</dbReference>
<evidence type="ECO:0000259" key="2">
    <source>
        <dbReference type="PROSITE" id="PS51710"/>
    </source>
</evidence>
<dbReference type="InterPro" id="IPR027417">
    <property type="entry name" value="P-loop_NTPase"/>
</dbReference>
<dbReference type="Gene3D" id="3.40.50.300">
    <property type="entry name" value="P-loop containing nucleotide triphosphate hydrolases"/>
    <property type="match status" value="1"/>
</dbReference>
<reference evidence="6" key="2">
    <citation type="submission" date="2017-09" db="EMBL/GenBank/DDBJ databases">
        <title>Depth-based differentiation of microbial function through sediment-hosted aquifers and enrichment of novel symbionts in the deep terrestrial subsurface.</title>
        <authorList>
            <person name="Probst A.J."/>
            <person name="Ladd B."/>
            <person name="Jarett J.K."/>
            <person name="Geller-Mcgrath D.E."/>
            <person name="Sieber C.M.K."/>
            <person name="Emerson J.B."/>
            <person name="Anantharaman K."/>
            <person name="Thomas B.C."/>
            <person name="Malmstrom R."/>
            <person name="Stieglmeier M."/>
            <person name="Klingl A."/>
            <person name="Woyke T."/>
            <person name="Ryan C.M."/>
            <person name="Banfield J.F."/>
        </authorList>
    </citation>
    <scope>NUCLEOTIDE SEQUENCE [LARGE SCALE GENOMIC DNA]</scope>
</reference>
<dbReference type="AlphaFoldDB" id="A0A2G9LIW7"/>
<dbReference type="Pfam" id="PF02824">
    <property type="entry name" value="TGS"/>
    <property type="match status" value="1"/>
</dbReference>
<comment type="caution">
    <text evidence="3">The sequence shown here is derived from an EMBL/GenBank/DDBJ whole genome shotgun (WGS) entry which is preliminary data.</text>
</comment>
<dbReference type="SUPFAM" id="SSF52540">
    <property type="entry name" value="P-loop containing nucleoside triphosphate hydrolases"/>
    <property type="match status" value="1"/>
</dbReference>
<organism evidence="3 5">
    <name type="scientific">Huberarchaeum crystalense</name>
    <dbReference type="NCBI Taxonomy" id="2014257"/>
    <lineage>
        <taxon>Archaea</taxon>
        <taxon>Candidatus Huberarchaeota</taxon>
        <taxon>Candidatus Huberarchaeia</taxon>
        <taxon>Candidatus Huberarchaeales</taxon>
        <taxon>Candidatus Huberarchaeaceae</taxon>
        <taxon>Candidatus Huberarchaeum</taxon>
    </lineage>
</organism>
<dbReference type="InterPro" id="IPR013646">
    <property type="entry name" value="YGR210-like_G4"/>
</dbReference>
<dbReference type="PANTHER" id="PTHR23305:SF1">
    <property type="entry name" value="OBG-TYPE G DOMAIN-CONTAINING PROTEIN"/>
    <property type="match status" value="1"/>
</dbReference>
<evidence type="ECO:0000313" key="3">
    <source>
        <dbReference type="EMBL" id="PIN66479.1"/>
    </source>
</evidence>